<dbReference type="PANTHER" id="PTHR13947:SF37">
    <property type="entry name" value="LD18367P"/>
    <property type="match status" value="1"/>
</dbReference>
<dbReference type="RefSeq" id="WP_231791462.1">
    <property type="nucleotide sequence ID" value="NZ_JAYGOJ010000248.1"/>
</dbReference>
<name>A0ABU5WCR9_AERCA</name>
<dbReference type="PROSITE" id="PS51186">
    <property type="entry name" value="GNAT"/>
    <property type="match status" value="1"/>
</dbReference>
<evidence type="ECO:0000256" key="1">
    <source>
        <dbReference type="ARBA" id="ARBA00022679"/>
    </source>
</evidence>
<dbReference type="InterPro" id="IPR016181">
    <property type="entry name" value="Acyl_CoA_acyltransferase"/>
</dbReference>
<organism evidence="3 4">
    <name type="scientific">Aeromonas caviae</name>
    <name type="common">Aeromonas punctata</name>
    <dbReference type="NCBI Taxonomy" id="648"/>
    <lineage>
        <taxon>Bacteria</taxon>
        <taxon>Pseudomonadati</taxon>
        <taxon>Pseudomonadota</taxon>
        <taxon>Gammaproteobacteria</taxon>
        <taxon>Aeromonadales</taxon>
        <taxon>Aeromonadaceae</taxon>
        <taxon>Aeromonas</taxon>
    </lineage>
</organism>
<accession>A0ABU5WCR9</accession>
<evidence type="ECO:0000259" key="2">
    <source>
        <dbReference type="PROSITE" id="PS51186"/>
    </source>
</evidence>
<dbReference type="InterPro" id="IPR000182">
    <property type="entry name" value="GNAT_dom"/>
</dbReference>
<proteinExistence type="predicted"/>
<keyword evidence="4" id="KW-1185">Reference proteome</keyword>
<comment type="caution">
    <text evidence="3">The sequence shown here is derived from an EMBL/GenBank/DDBJ whole genome shotgun (WGS) entry which is preliminary data.</text>
</comment>
<evidence type="ECO:0000313" key="4">
    <source>
        <dbReference type="Proteomes" id="UP001304847"/>
    </source>
</evidence>
<feature type="domain" description="N-acetyltransferase" evidence="2">
    <location>
        <begin position="1"/>
        <end position="130"/>
    </location>
</feature>
<evidence type="ECO:0000313" key="3">
    <source>
        <dbReference type="EMBL" id="MEA9438665.1"/>
    </source>
</evidence>
<dbReference type="SUPFAM" id="SSF55729">
    <property type="entry name" value="Acyl-CoA N-acyltransferases (Nat)"/>
    <property type="match status" value="1"/>
</dbReference>
<dbReference type="Proteomes" id="UP001304847">
    <property type="component" value="Unassembled WGS sequence"/>
</dbReference>
<dbReference type="Gene3D" id="3.40.630.30">
    <property type="match status" value="1"/>
</dbReference>
<gene>
    <name evidence="3" type="ORF">VCX44_23435</name>
</gene>
<dbReference type="CDD" id="cd04301">
    <property type="entry name" value="NAT_SF"/>
    <property type="match status" value="1"/>
</dbReference>
<protein>
    <submittedName>
        <fullName evidence="3">GNAT family N-acetyltransferase</fullName>
    </submittedName>
</protein>
<keyword evidence="1" id="KW-0808">Transferase</keyword>
<sequence length="132" mass="14610">MKEFGLIADFKNLDRELGMFGGESVSTAAEFVAENRGKVIGSVILARKDSESLKRCGFYVHATSRGCGAGRKLLECAIGFAKSSGYRRILLETWSDMKSALHLYRSLGWVPAQRLDPTSGAEWLYVLEWSIA</sequence>
<dbReference type="EMBL" id="JAYGOJ010000248">
    <property type="protein sequence ID" value="MEA9438665.1"/>
    <property type="molecule type" value="Genomic_DNA"/>
</dbReference>
<reference evidence="3 4" key="1">
    <citation type="submission" date="2023-12" db="EMBL/GenBank/DDBJ databases">
        <title>Characterization of antibiotic resistance in Aeromonas spp. in hospital effluent.</title>
        <authorList>
            <person name="Negoseki B.R.S."/>
            <person name="Krul D."/>
            <person name="Siqueira A.C."/>
            <person name="Almeida M."/>
            <person name="Mesa D."/>
            <person name="Conte D."/>
            <person name="Dalla-Costa L.M."/>
        </authorList>
    </citation>
    <scope>NUCLEOTIDE SEQUENCE [LARGE SCALE GENOMIC DNA]</scope>
    <source>
        <strain evidence="3 4">36v</strain>
    </source>
</reference>
<dbReference type="PANTHER" id="PTHR13947">
    <property type="entry name" value="GNAT FAMILY N-ACETYLTRANSFERASE"/>
    <property type="match status" value="1"/>
</dbReference>
<dbReference type="InterPro" id="IPR050769">
    <property type="entry name" value="NAT_camello-type"/>
</dbReference>
<dbReference type="Pfam" id="PF00583">
    <property type="entry name" value="Acetyltransf_1"/>
    <property type="match status" value="1"/>
</dbReference>